<dbReference type="PANTHER" id="PTHR43861:SF1">
    <property type="entry name" value="TRANS-ACONITATE 2-METHYLTRANSFERASE"/>
    <property type="match status" value="1"/>
</dbReference>
<dbReference type="CDD" id="cd02440">
    <property type="entry name" value="AdoMet_MTases"/>
    <property type="match status" value="1"/>
</dbReference>
<keyword evidence="3" id="KW-1185">Reference proteome</keyword>
<proteinExistence type="predicted"/>
<name>A0A6I6AEM7_9PLAN</name>
<reference evidence="2 3" key="1">
    <citation type="submission" date="2019-09" db="EMBL/GenBank/DDBJ databases">
        <title>Gimesia benthica sp. nov., a novel bacterium isolated from deep-sea water of the Northwest Indian Ocean.</title>
        <authorList>
            <person name="Dai X."/>
        </authorList>
    </citation>
    <scope>NUCLEOTIDE SEQUENCE [LARGE SCALE GENOMIC DNA]</scope>
    <source>
        <strain evidence="2 3">E7</strain>
    </source>
</reference>
<gene>
    <name evidence="2" type="ORF">F1728_17875</name>
</gene>
<evidence type="ECO:0000313" key="2">
    <source>
        <dbReference type="EMBL" id="QGQ24446.1"/>
    </source>
</evidence>
<keyword evidence="2" id="KW-0489">Methyltransferase</keyword>
<dbReference type="PANTHER" id="PTHR43861">
    <property type="entry name" value="TRANS-ACONITATE 2-METHYLTRANSFERASE-RELATED"/>
    <property type="match status" value="1"/>
</dbReference>
<accession>A0A6I6AEM7</accession>
<feature type="domain" description="Methyltransferase" evidence="1">
    <location>
        <begin position="59"/>
        <end position="166"/>
    </location>
</feature>
<dbReference type="Proteomes" id="UP000427281">
    <property type="component" value="Chromosome"/>
</dbReference>
<evidence type="ECO:0000259" key="1">
    <source>
        <dbReference type="Pfam" id="PF13847"/>
    </source>
</evidence>
<dbReference type="GO" id="GO:0032259">
    <property type="term" value="P:methylation"/>
    <property type="evidence" value="ECO:0007669"/>
    <property type="project" value="UniProtKB-KW"/>
</dbReference>
<dbReference type="SUPFAM" id="SSF53335">
    <property type="entry name" value="S-adenosyl-L-methionine-dependent methyltransferases"/>
    <property type="match status" value="1"/>
</dbReference>
<dbReference type="InterPro" id="IPR029063">
    <property type="entry name" value="SAM-dependent_MTases_sf"/>
</dbReference>
<protein>
    <submittedName>
        <fullName evidence="2">Methyltransferase domain-containing protein</fullName>
    </submittedName>
</protein>
<sequence>MHSKRMHTNLFNSGMDTRMTETPHYAIRGGLPGRERLRVLSRVMLESTSSLLNRLELVDGLNCLDVGCGGGDVTRELARRIAPAGRAVGIDLDATKLSVAQEEARDLGLSNLEYRQVDVRDAAGPPEYDVVYSRFVLTHLSNPEAVLSSFLKQLRPGGILALEDIDFSGSFAWPETGAFRRFYELYCTVVQNRGGDPHIGQRLPVLVKDCGLESIQVSVVQPTGLTGEVKLLNGLTMENIADAVLADGLASTEEIDQIVDELNAFAADERTVTGLPRIVQVWGRLPQS</sequence>
<organism evidence="2 3">
    <name type="scientific">Gimesia benthica</name>
    <dbReference type="NCBI Taxonomy" id="2608982"/>
    <lineage>
        <taxon>Bacteria</taxon>
        <taxon>Pseudomonadati</taxon>
        <taxon>Planctomycetota</taxon>
        <taxon>Planctomycetia</taxon>
        <taxon>Planctomycetales</taxon>
        <taxon>Planctomycetaceae</taxon>
        <taxon>Gimesia</taxon>
    </lineage>
</organism>
<dbReference type="KEGG" id="gim:F1728_17875"/>
<dbReference type="Gene3D" id="3.40.50.150">
    <property type="entry name" value="Vaccinia Virus protein VP39"/>
    <property type="match status" value="1"/>
</dbReference>
<dbReference type="Pfam" id="PF13847">
    <property type="entry name" value="Methyltransf_31"/>
    <property type="match status" value="1"/>
</dbReference>
<dbReference type="EMBL" id="CP043930">
    <property type="protein sequence ID" value="QGQ24446.1"/>
    <property type="molecule type" value="Genomic_DNA"/>
</dbReference>
<dbReference type="InterPro" id="IPR025714">
    <property type="entry name" value="Methyltranfer_dom"/>
</dbReference>
<dbReference type="AlphaFoldDB" id="A0A6I6AEM7"/>
<dbReference type="GO" id="GO:0008168">
    <property type="term" value="F:methyltransferase activity"/>
    <property type="evidence" value="ECO:0007669"/>
    <property type="project" value="UniProtKB-KW"/>
</dbReference>
<keyword evidence="2" id="KW-0808">Transferase</keyword>
<evidence type="ECO:0000313" key="3">
    <source>
        <dbReference type="Proteomes" id="UP000427281"/>
    </source>
</evidence>